<evidence type="ECO:0000313" key="1">
    <source>
        <dbReference type="EMBL" id="AMR60095.1"/>
    </source>
</evidence>
<organism evidence="1 2">
    <name type="scientific">Bacillus phage Leo2</name>
    <dbReference type="NCBI Taxonomy" id="1815973"/>
    <lineage>
        <taxon>Viruses</taxon>
        <taxon>Duplodnaviria</taxon>
        <taxon>Heunggongvirae</taxon>
        <taxon>Uroviricota</taxon>
        <taxon>Caudoviricetes</taxon>
        <taxon>Ehrlichviridae</taxon>
        <taxon>Andromedavirus</taxon>
        <taxon>Andromedavirus leo2</taxon>
    </lineage>
</organism>
<protein>
    <submittedName>
        <fullName evidence="1">Uncharacterized protein</fullName>
    </submittedName>
</protein>
<evidence type="ECO:0000313" key="2">
    <source>
        <dbReference type="Proteomes" id="UP000223773"/>
    </source>
</evidence>
<dbReference type="Proteomes" id="UP000223773">
    <property type="component" value="Segment"/>
</dbReference>
<sequence length="116" mass="13190">MSKIRTIVLPYEQSEALKHMIKKIDGLTDDPVQRREKMADFIIDNHGSWQGTFKPLNKVPFNDLLYIATGGAWEVQKTIRSVIEELRDDYKKCGVTGAVVALNVALEKLKKEGFIQ</sequence>
<name>A0A1S5QTS3_9CAUD</name>
<proteinExistence type="predicted"/>
<reference evidence="2" key="1">
    <citation type="submission" date="2016-02" db="EMBL/GenBank/DDBJ databases">
        <authorList>
            <person name="Morales N."/>
            <person name="Badran S."/>
            <person name="Schick P."/>
            <person name="Jacoby B."/>
            <person name="Reddi K."/>
            <person name="Villella W."/>
            <person name="Sanders E.R."/>
            <person name="Lorenz T.C."/>
        </authorList>
    </citation>
    <scope>NUCLEOTIDE SEQUENCE [LARGE SCALE GENOMIC DNA]</scope>
</reference>
<keyword evidence="2" id="KW-1185">Reference proteome</keyword>
<accession>A0A1S5QTS3</accession>
<dbReference type="EMBL" id="KU836751">
    <property type="protein sequence ID" value="AMR60095.1"/>
    <property type="molecule type" value="Genomic_DNA"/>
</dbReference>
<gene>
    <name evidence="1" type="ORF">LEO2_57</name>
</gene>